<name>A0A401RDW1_CHIPU</name>
<evidence type="ECO:0000313" key="3">
    <source>
        <dbReference type="Proteomes" id="UP000287033"/>
    </source>
</evidence>
<dbReference type="Proteomes" id="UP000287033">
    <property type="component" value="Unassembled WGS sequence"/>
</dbReference>
<organism evidence="2 3">
    <name type="scientific">Chiloscyllium punctatum</name>
    <name type="common">Brownbanded bambooshark</name>
    <name type="synonym">Hemiscyllium punctatum</name>
    <dbReference type="NCBI Taxonomy" id="137246"/>
    <lineage>
        <taxon>Eukaryota</taxon>
        <taxon>Metazoa</taxon>
        <taxon>Chordata</taxon>
        <taxon>Craniata</taxon>
        <taxon>Vertebrata</taxon>
        <taxon>Chondrichthyes</taxon>
        <taxon>Elasmobranchii</taxon>
        <taxon>Galeomorphii</taxon>
        <taxon>Galeoidea</taxon>
        <taxon>Orectolobiformes</taxon>
        <taxon>Hemiscylliidae</taxon>
        <taxon>Chiloscyllium</taxon>
    </lineage>
</organism>
<dbReference type="OMA" id="REYECDG"/>
<accession>A0A401RDW1</accession>
<dbReference type="STRING" id="137246.A0A401RDW1"/>
<protein>
    <submittedName>
        <fullName evidence="2">Uncharacterized protein</fullName>
    </submittedName>
</protein>
<feature type="region of interest" description="Disordered" evidence="1">
    <location>
        <begin position="1"/>
        <end position="37"/>
    </location>
</feature>
<proteinExistence type="predicted"/>
<comment type="caution">
    <text evidence="2">The sequence shown here is derived from an EMBL/GenBank/DDBJ whole genome shotgun (WGS) entry which is preliminary data.</text>
</comment>
<dbReference type="EMBL" id="BEZZ01006315">
    <property type="protein sequence ID" value="GCC16341.1"/>
    <property type="molecule type" value="Genomic_DNA"/>
</dbReference>
<dbReference type="AlphaFoldDB" id="A0A401RDW1"/>
<gene>
    <name evidence="2" type="ORF">chiPu_0022186</name>
</gene>
<evidence type="ECO:0000313" key="2">
    <source>
        <dbReference type="EMBL" id="GCC16341.1"/>
    </source>
</evidence>
<keyword evidence="3" id="KW-1185">Reference proteome</keyword>
<evidence type="ECO:0000256" key="1">
    <source>
        <dbReference type="SAM" id="MobiDB-lite"/>
    </source>
</evidence>
<sequence length="78" mass="9653">MDYDKRASRGERMGRYGSERKKEEVPDTRDHDYRDMDYRSYDREYECDGGKEYLQQDYRNYDQSEVAFEPLRDLVLEY</sequence>
<reference evidence="2 3" key="1">
    <citation type="journal article" date="2018" name="Nat. Ecol. Evol.">
        <title>Shark genomes provide insights into elasmobranch evolution and the origin of vertebrates.</title>
        <authorList>
            <person name="Hara Y"/>
            <person name="Yamaguchi K"/>
            <person name="Onimaru K"/>
            <person name="Kadota M"/>
            <person name="Koyanagi M"/>
            <person name="Keeley SD"/>
            <person name="Tatsumi K"/>
            <person name="Tanaka K"/>
            <person name="Motone F"/>
            <person name="Kageyama Y"/>
            <person name="Nozu R"/>
            <person name="Adachi N"/>
            <person name="Nishimura O"/>
            <person name="Nakagawa R"/>
            <person name="Tanegashima C"/>
            <person name="Kiyatake I"/>
            <person name="Matsumoto R"/>
            <person name="Murakumo K"/>
            <person name="Nishida K"/>
            <person name="Terakita A"/>
            <person name="Kuratani S"/>
            <person name="Sato K"/>
            <person name="Hyodo S Kuraku.S."/>
        </authorList>
    </citation>
    <scope>NUCLEOTIDE SEQUENCE [LARGE SCALE GENOMIC DNA]</scope>
</reference>